<proteinExistence type="predicted"/>
<evidence type="ECO:0000313" key="4">
    <source>
        <dbReference type="EMBL" id="SDM67854.1"/>
    </source>
</evidence>
<accession>A0A8D3XYV5</accession>
<dbReference type="Gene3D" id="3.30.160.670">
    <property type="match status" value="1"/>
</dbReference>
<dbReference type="AlphaFoldDB" id="A0A8D3XYV5"/>
<reference evidence="5" key="1">
    <citation type="submission" date="2014-03" db="EMBL/GenBank/DDBJ databases">
        <title>Complete genome of Pseudomonas balearica DSM 6083T, a sewage water isolate from an enrichment with 2-methylnaphthalene.</title>
        <authorList>
            <person name="Salva-Serra F."/>
            <person name="Jaen-Luchoro D."/>
            <person name="Busquets A."/>
            <person name="Pena A."/>
            <person name="Gomila M."/>
            <person name="Bosch R."/>
            <person name="Nogales B."/>
            <person name="Garcia-Valdes E."/>
            <person name="Lalucat J."/>
            <person name="Bennasar A."/>
        </authorList>
    </citation>
    <scope>NUCLEOTIDE SEQUENCE [LARGE SCALE GENOMIC DNA]</scope>
    <source>
        <strain evidence="5">DSM 6083</strain>
    </source>
</reference>
<evidence type="ECO:0000259" key="2">
    <source>
        <dbReference type="Pfam" id="PF13590"/>
    </source>
</evidence>
<dbReference type="EMBL" id="CP007511">
    <property type="protein sequence ID" value="AJE14274.1"/>
    <property type="molecule type" value="Genomic_DNA"/>
</dbReference>
<dbReference type="InterPro" id="IPR025411">
    <property type="entry name" value="DUF4136"/>
</dbReference>
<dbReference type="KEGG" id="pbm:CL52_04195"/>
<protein>
    <recommendedName>
        <fullName evidence="2">DUF4136 domain-containing protein</fullName>
    </recommendedName>
</protein>
<reference evidence="3 5" key="3">
    <citation type="journal article" name="Genome Announc.">
        <title>Complete Genome Sequence of Pseudomonas balearica DSM 6083T.</title>
        <authorList>
            <person name="Bennasar-Figueras A."/>
            <person name="Salva-Serra F."/>
            <person name="Jaen-Luchoro D."/>
            <person name="Segui C."/>
            <person name="Aliaga F."/>
            <person name="Busquets A."/>
            <person name="Gomila M."/>
            <person name="Moore E.R."/>
            <person name="Lalucat J."/>
        </authorList>
    </citation>
    <scope>NUCLEOTIDE SEQUENCE [LARGE SCALE GENOMIC DNA]</scope>
    <source>
        <strain evidence="5">DSM 6083</strain>
        <strain evidence="3">DSM6083</strain>
    </source>
</reference>
<gene>
    <name evidence="3" type="ORF">CL52_04195</name>
    <name evidence="4" type="ORF">SAMN05660875_107122</name>
</gene>
<dbReference type="Proteomes" id="UP000182276">
    <property type="component" value="Unassembled WGS sequence"/>
</dbReference>
<sequence>MAPAARTLCSGARALSVLLGLLGLAACAARNPYTADSTPLPPAPAASSERALDPAAYPAAPLDFSAYRSWRWQALPAGSGVISPEQVQEMVAGALDQHGLRPAPAQQKADVEVSVGVRNERRIRQVYDDYGGYYGRGPYDRAYGAWGSVPLVRSYEEEVLVVQIELFDPALGSRVWSNRAEARVSDDRGERADALRRAIAQALEDYPPR</sequence>
<organism evidence="3 5">
    <name type="scientific">Stutzerimonas balearica DSM 6083</name>
    <dbReference type="NCBI Taxonomy" id="1123016"/>
    <lineage>
        <taxon>Bacteria</taxon>
        <taxon>Pseudomonadati</taxon>
        <taxon>Pseudomonadota</taxon>
        <taxon>Gammaproteobacteria</taxon>
        <taxon>Pseudomonadales</taxon>
        <taxon>Pseudomonadaceae</taxon>
        <taxon>Stutzerimonas</taxon>
    </lineage>
</organism>
<evidence type="ECO:0000313" key="6">
    <source>
        <dbReference type="Proteomes" id="UP000182276"/>
    </source>
</evidence>
<evidence type="ECO:0000256" key="1">
    <source>
        <dbReference type="SAM" id="SignalP"/>
    </source>
</evidence>
<dbReference type="Proteomes" id="UP000031271">
    <property type="component" value="Chromosome"/>
</dbReference>
<feature type="signal peptide" evidence="1">
    <location>
        <begin position="1"/>
        <end position="28"/>
    </location>
</feature>
<feature type="domain" description="DUF4136" evidence="2">
    <location>
        <begin position="62"/>
        <end position="208"/>
    </location>
</feature>
<dbReference type="Pfam" id="PF13590">
    <property type="entry name" value="DUF4136"/>
    <property type="match status" value="1"/>
</dbReference>
<dbReference type="EMBL" id="FNHO01000007">
    <property type="protein sequence ID" value="SDM67854.1"/>
    <property type="molecule type" value="Genomic_DNA"/>
</dbReference>
<evidence type="ECO:0000313" key="3">
    <source>
        <dbReference type="EMBL" id="AJE14274.1"/>
    </source>
</evidence>
<keyword evidence="1" id="KW-0732">Signal</keyword>
<dbReference type="PROSITE" id="PS51257">
    <property type="entry name" value="PROKAR_LIPOPROTEIN"/>
    <property type="match status" value="1"/>
</dbReference>
<evidence type="ECO:0000313" key="5">
    <source>
        <dbReference type="Proteomes" id="UP000031271"/>
    </source>
</evidence>
<reference evidence="4 6" key="2">
    <citation type="submission" date="2016-10" db="EMBL/GenBank/DDBJ databases">
        <authorList>
            <person name="Varghese N."/>
            <person name="Submissions S."/>
        </authorList>
    </citation>
    <scope>NUCLEOTIDE SEQUENCE [LARGE SCALE GENOMIC DNA]</scope>
    <source>
        <strain evidence="4 6">DSM 6083</strain>
    </source>
</reference>
<keyword evidence="6" id="KW-1185">Reference proteome</keyword>
<dbReference type="GeneID" id="77259116"/>
<feature type="chain" id="PRO_5034429669" description="DUF4136 domain-containing protein" evidence="1">
    <location>
        <begin position="29"/>
        <end position="209"/>
    </location>
</feature>
<dbReference type="RefSeq" id="WP_052264515.1">
    <property type="nucleotide sequence ID" value="NZ_CP007511.1"/>
</dbReference>
<name>A0A8D3XYV5_9GAMM</name>